<dbReference type="EMBL" id="LVYD01000043">
    <property type="protein sequence ID" value="OQP63954.1"/>
    <property type="molecule type" value="Genomic_DNA"/>
</dbReference>
<evidence type="ECO:0000313" key="4">
    <source>
        <dbReference type="EMBL" id="OQP63954.1"/>
    </source>
</evidence>
<dbReference type="Pfam" id="PF04773">
    <property type="entry name" value="FecR"/>
    <property type="match status" value="1"/>
</dbReference>
<dbReference type="STRING" id="1703345.A3860_21255"/>
<dbReference type="Gene3D" id="3.55.50.30">
    <property type="match status" value="1"/>
</dbReference>
<reference evidence="4 5" key="1">
    <citation type="submission" date="2016-03" db="EMBL/GenBank/DDBJ databases">
        <title>Niastella vici sp. nov., isolated from farmland soil.</title>
        <authorList>
            <person name="Chen L."/>
            <person name="Wang D."/>
            <person name="Yang S."/>
            <person name="Wang G."/>
        </authorList>
    </citation>
    <scope>NUCLEOTIDE SEQUENCE [LARGE SCALE GENOMIC DNA]</scope>
    <source>
        <strain evidence="4 5">DJ57</strain>
    </source>
</reference>
<evidence type="ECO:0008006" key="6">
    <source>
        <dbReference type="Google" id="ProtNLM"/>
    </source>
</evidence>
<dbReference type="PANTHER" id="PTHR30273:SF2">
    <property type="entry name" value="PROTEIN FECR"/>
    <property type="match status" value="1"/>
</dbReference>
<evidence type="ECO:0000259" key="3">
    <source>
        <dbReference type="Pfam" id="PF16344"/>
    </source>
</evidence>
<feature type="domain" description="Protein FecR C-terminal" evidence="3">
    <location>
        <begin position="340"/>
        <end position="408"/>
    </location>
</feature>
<evidence type="ECO:0000256" key="1">
    <source>
        <dbReference type="SAM" id="Phobius"/>
    </source>
</evidence>
<dbReference type="Proteomes" id="UP000192796">
    <property type="component" value="Unassembled WGS sequence"/>
</dbReference>
<dbReference type="InterPro" id="IPR006860">
    <property type="entry name" value="FecR"/>
</dbReference>
<keyword evidence="1" id="KW-0812">Transmembrane</keyword>
<feature type="transmembrane region" description="Helical" evidence="1">
    <location>
        <begin position="100"/>
        <end position="121"/>
    </location>
</feature>
<evidence type="ECO:0000313" key="5">
    <source>
        <dbReference type="Proteomes" id="UP000192796"/>
    </source>
</evidence>
<dbReference type="RefSeq" id="WP_081147131.1">
    <property type="nucleotide sequence ID" value="NZ_LVYD01000043.1"/>
</dbReference>
<feature type="domain" description="FecR protein" evidence="2">
    <location>
        <begin position="199"/>
        <end position="298"/>
    </location>
</feature>
<dbReference type="PANTHER" id="PTHR30273">
    <property type="entry name" value="PERIPLASMIC SIGNAL SENSOR AND SIGMA FACTOR ACTIVATOR FECR-RELATED"/>
    <property type="match status" value="1"/>
</dbReference>
<comment type="caution">
    <text evidence="4">The sequence shown here is derived from an EMBL/GenBank/DDBJ whole genome shotgun (WGS) entry which is preliminary data.</text>
</comment>
<dbReference type="Gene3D" id="2.60.120.1440">
    <property type="match status" value="1"/>
</dbReference>
<keyword evidence="1" id="KW-0472">Membrane</keyword>
<proteinExistence type="predicted"/>
<dbReference type="InterPro" id="IPR032508">
    <property type="entry name" value="FecR_C"/>
</dbReference>
<organism evidence="4 5">
    <name type="scientific">Niastella vici</name>
    <dbReference type="NCBI Taxonomy" id="1703345"/>
    <lineage>
        <taxon>Bacteria</taxon>
        <taxon>Pseudomonadati</taxon>
        <taxon>Bacteroidota</taxon>
        <taxon>Chitinophagia</taxon>
        <taxon>Chitinophagales</taxon>
        <taxon>Chitinophagaceae</taxon>
        <taxon>Niastella</taxon>
    </lineage>
</organism>
<keyword evidence="1" id="KW-1133">Transmembrane helix</keyword>
<accession>A0A1V9G060</accession>
<gene>
    <name evidence="4" type="ORF">A3860_21255</name>
</gene>
<keyword evidence="5" id="KW-1185">Reference proteome</keyword>
<dbReference type="OrthoDB" id="772265at2"/>
<evidence type="ECO:0000259" key="2">
    <source>
        <dbReference type="Pfam" id="PF04773"/>
    </source>
</evidence>
<protein>
    <recommendedName>
        <fullName evidence="6">FecR family protein</fullName>
    </recommendedName>
</protein>
<dbReference type="AlphaFoldDB" id="A0A1V9G060"/>
<sequence>MKESSLDELIYIAGLIKKSQLNELSAVEAIQLENWKNRKEANREFAEQINAGDRFANDMLALEQYDTTAAEQRFFSITGMPFIDGEKRVAPLVNIFRRKAIRWAAAAIILFTVAGSTWYIMKSSRSVKQPVAVSQNVKIVPGGNKAILTRSDGSQVILDSAANGLISREGNAMVIKLKDGKLAYNASAAADEARPIYNTVSTPRGGQYQITLPDGTGVWLNSASSITFPTQFSGNERKVKITGEAYFEVTSHLSKGIKTKFIVDAEGTSITVLGTHFNVNAYTDEEAIKATLIEGSIKVNKGGLTTMIKPGEQFRYSNGATNYEVLRPDLEEVLAWKNGKFIFRNTGAITILRQISRWYDVDIHYKGALSGIMFSGGISRKDNIEKLLELLQLDERIRFEIKGREITVSPK</sequence>
<dbReference type="Pfam" id="PF16344">
    <property type="entry name" value="FecR_C"/>
    <property type="match status" value="1"/>
</dbReference>
<name>A0A1V9G060_9BACT</name>
<dbReference type="GO" id="GO:0016989">
    <property type="term" value="F:sigma factor antagonist activity"/>
    <property type="evidence" value="ECO:0007669"/>
    <property type="project" value="TreeGrafter"/>
</dbReference>
<dbReference type="InterPro" id="IPR012373">
    <property type="entry name" value="Ferrdict_sens_TM"/>
</dbReference>